<reference evidence="2" key="1">
    <citation type="journal article" date="2020" name="Stud. Mycol.">
        <title>101 Dothideomycetes genomes: a test case for predicting lifestyles and emergence of pathogens.</title>
        <authorList>
            <person name="Haridas S."/>
            <person name="Albert R."/>
            <person name="Binder M."/>
            <person name="Bloem J."/>
            <person name="Labutti K."/>
            <person name="Salamov A."/>
            <person name="Andreopoulos B."/>
            <person name="Baker S."/>
            <person name="Barry K."/>
            <person name="Bills G."/>
            <person name="Bluhm B."/>
            <person name="Cannon C."/>
            <person name="Castanera R."/>
            <person name="Culley D."/>
            <person name="Daum C."/>
            <person name="Ezra D."/>
            <person name="Gonzalez J."/>
            <person name="Henrissat B."/>
            <person name="Kuo A."/>
            <person name="Liang C."/>
            <person name="Lipzen A."/>
            <person name="Lutzoni F."/>
            <person name="Magnuson J."/>
            <person name="Mondo S."/>
            <person name="Nolan M."/>
            <person name="Ohm R."/>
            <person name="Pangilinan J."/>
            <person name="Park H.-J."/>
            <person name="Ramirez L."/>
            <person name="Alfaro M."/>
            <person name="Sun H."/>
            <person name="Tritt A."/>
            <person name="Yoshinaga Y."/>
            <person name="Zwiers L.-H."/>
            <person name="Turgeon B."/>
            <person name="Goodwin S."/>
            <person name="Spatafora J."/>
            <person name="Crous P."/>
            <person name="Grigoriev I."/>
        </authorList>
    </citation>
    <scope>NUCLEOTIDE SEQUENCE</scope>
    <source>
        <strain evidence="2">CBS 107.79</strain>
    </source>
</reference>
<keyword evidence="3" id="KW-1185">Reference proteome</keyword>
<proteinExistence type="predicted"/>
<feature type="chain" id="PRO_5025450149" description="Integral membrane protein" evidence="1">
    <location>
        <begin position="20"/>
        <end position="209"/>
    </location>
</feature>
<sequence length="209" mass="21922">MATATLLGLSLPLPPPALTALRLTPLLTTTASLTHAYMEYLTTTSFLTAPPTHNALTFSMAAGRTAPNTTTHPHKNAAQVAAALDTVVPVWFVNFFNTGVWSVIGLNSLTLLSSAANLWVVGGLGAARGWYAAGFVGALAHYAFVPGVSGAVEGLHRLCVRGAKGEVGEKGRAARLVREWVGVHKVRWATVDLVAWVGFAVGVVRVLTP</sequence>
<evidence type="ECO:0000313" key="3">
    <source>
        <dbReference type="Proteomes" id="UP000800036"/>
    </source>
</evidence>
<keyword evidence="1" id="KW-0732">Signal</keyword>
<evidence type="ECO:0000313" key="2">
    <source>
        <dbReference type="EMBL" id="KAF1979774.1"/>
    </source>
</evidence>
<dbReference type="AlphaFoldDB" id="A0A6A5VR16"/>
<accession>A0A6A5VR16</accession>
<dbReference type="EMBL" id="ML976657">
    <property type="protein sequence ID" value="KAF1979774.1"/>
    <property type="molecule type" value="Genomic_DNA"/>
</dbReference>
<dbReference type="Proteomes" id="UP000800036">
    <property type="component" value="Unassembled WGS sequence"/>
</dbReference>
<feature type="signal peptide" evidence="1">
    <location>
        <begin position="1"/>
        <end position="19"/>
    </location>
</feature>
<dbReference type="OrthoDB" id="1523883at2759"/>
<organism evidence="2 3">
    <name type="scientific">Bimuria novae-zelandiae CBS 107.79</name>
    <dbReference type="NCBI Taxonomy" id="1447943"/>
    <lineage>
        <taxon>Eukaryota</taxon>
        <taxon>Fungi</taxon>
        <taxon>Dikarya</taxon>
        <taxon>Ascomycota</taxon>
        <taxon>Pezizomycotina</taxon>
        <taxon>Dothideomycetes</taxon>
        <taxon>Pleosporomycetidae</taxon>
        <taxon>Pleosporales</taxon>
        <taxon>Massarineae</taxon>
        <taxon>Didymosphaeriaceae</taxon>
        <taxon>Bimuria</taxon>
    </lineage>
</organism>
<gene>
    <name evidence="2" type="ORF">BU23DRAFT_105597</name>
</gene>
<name>A0A6A5VR16_9PLEO</name>
<evidence type="ECO:0008006" key="4">
    <source>
        <dbReference type="Google" id="ProtNLM"/>
    </source>
</evidence>
<evidence type="ECO:0000256" key="1">
    <source>
        <dbReference type="SAM" id="SignalP"/>
    </source>
</evidence>
<protein>
    <recommendedName>
        <fullName evidence="4">Integral membrane protein</fullName>
    </recommendedName>
</protein>